<keyword evidence="1" id="KW-0812">Transmembrane</keyword>
<reference evidence="2 3" key="1">
    <citation type="submission" date="2024-10" db="EMBL/GenBank/DDBJ databases">
        <title>The Natural Products Discovery Center: Release of the First 8490 Sequenced Strains for Exploring Actinobacteria Biosynthetic Diversity.</title>
        <authorList>
            <person name="Kalkreuter E."/>
            <person name="Kautsar S.A."/>
            <person name="Yang D."/>
            <person name="Bader C.D."/>
            <person name="Teijaro C.N."/>
            <person name="Fluegel L."/>
            <person name="Davis C.M."/>
            <person name="Simpson J.R."/>
            <person name="Lauterbach L."/>
            <person name="Steele A.D."/>
            <person name="Gui C."/>
            <person name="Meng S."/>
            <person name="Li G."/>
            <person name="Viehrig K."/>
            <person name="Ye F."/>
            <person name="Su P."/>
            <person name="Kiefer A.F."/>
            <person name="Nichols A."/>
            <person name="Cepeda A.J."/>
            <person name="Yan W."/>
            <person name="Fan B."/>
            <person name="Jiang Y."/>
            <person name="Adhikari A."/>
            <person name="Zheng C.-J."/>
            <person name="Schuster L."/>
            <person name="Cowan T.M."/>
            <person name="Smanski M.J."/>
            <person name="Chevrette M.G."/>
            <person name="De Carvalho L.P.S."/>
            <person name="Shen B."/>
        </authorList>
    </citation>
    <scope>NUCLEOTIDE SEQUENCE [LARGE SCALE GENOMIC DNA]</scope>
    <source>
        <strain evidence="2 3">NPDC002593</strain>
    </source>
</reference>
<keyword evidence="1" id="KW-1133">Transmembrane helix</keyword>
<sequence length="216" mass="23282">MSEVVADVRGTRGWSAEYWGYLMWGLAALAIAGPELASVFGVGDWPTISATIGHLEAAHSWVRLVVVFVIVVLGYYAVPQLLAHPSLPRIVPGQQTTANGRATRDAEAVRSGGMGWYLVLAVGGLVVGLVVAAGARHMHPGTYAGAYVLYGLIAVLWVIVPSVLAMFFAREVPFPTLFRTIGYLERRAHPIAAIILALLVILLLHLALYPWPRYGS</sequence>
<evidence type="ECO:0000313" key="2">
    <source>
        <dbReference type="EMBL" id="MFF3569673.1"/>
    </source>
</evidence>
<protein>
    <submittedName>
        <fullName evidence="2">Uncharacterized protein</fullName>
    </submittedName>
</protein>
<dbReference type="RefSeq" id="WP_157186198.1">
    <property type="nucleotide sequence ID" value="NZ_JBIAQY010000005.1"/>
</dbReference>
<evidence type="ECO:0000256" key="1">
    <source>
        <dbReference type="SAM" id="Phobius"/>
    </source>
</evidence>
<dbReference type="Proteomes" id="UP001601992">
    <property type="component" value="Unassembled WGS sequence"/>
</dbReference>
<accession>A0ABW6S065</accession>
<gene>
    <name evidence="2" type="ORF">ACFYXQ_18030</name>
</gene>
<name>A0ABW6S065_9NOCA</name>
<feature type="transmembrane region" description="Helical" evidence="1">
    <location>
        <begin position="114"/>
        <end position="135"/>
    </location>
</feature>
<organism evidence="2 3">
    <name type="scientific">Nocardia jiangxiensis</name>
    <dbReference type="NCBI Taxonomy" id="282685"/>
    <lineage>
        <taxon>Bacteria</taxon>
        <taxon>Bacillati</taxon>
        <taxon>Actinomycetota</taxon>
        <taxon>Actinomycetes</taxon>
        <taxon>Mycobacteriales</taxon>
        <taxon>Nocardiaceae</taxon>
        <taxon>Nocardia</taxon>
    </lineage>
</organism>
<comment type="caution">
    <text evidence="2">The sequence shown here is derived from an EMBL/GenBank/DDBJ whole genome shotgun (WGS) entry which is preliminary data.</text>
</comment>
<keyword evidence="1" id="KW-0472">Membrane</keyword>
<feature type="transmembrane region" description="Helical" evidence="1">
    <location>
        <begin position="147"/>
        <end position="169"/>
    </location>
</feature>
<evidence type="ECO:0000313" key="3">
    <source>
        <dbReference type="Proteomes" id="UP001601992"/>
    </source>
</evidence>
<keyword evidence="3" id="KW-1185">Reference proteome</keyword>
<feature type="transmembrane region" description="Helical" evidence="1">
    <location>
        <begin position="189"/>
        <end position="211"/>
    </location>
</feature>
<proteinExistence type="predicted"/>
<dbReference type="EMBL" id="JBIAQY010000005">
    <property type="protein sequence ID" value="MFF3569673.1"/>
    <property type="molecule type" value="Genomic_DNA"/>
</dbReference>
<feature type="transmembrane region" description="Helical" evidence="1">
    <location>
        <begin position="61"/>
        <end position="78"/>
    </location>
</feature>
<feature type="transmembrane region" description="Helical" evidence="1">
    <location>
        <begin position="18"/>
        <end position="40"/>
    </location>
</feature>